<evidence type="ECO:0000313" key="2">
    <source>
        <dbReference type="EMBL" id="WCO02530.1"/>
    </source>
</evidence>
<dbReference type="SUPFAM" id="SSF53756">
    <property type="entry name" value="UDP-Glycosyltransferase/glycogen phosphorylase"/>
    <property type="match status" value="1"/>
</dbReference>
<proteinExistence type="predicted"/>
<dbReference type="Gene3D" id="3.40.50.2000">
    <property type="entry name" value="Glycogen Phosphorylase B"/>
    <property type="match status" value="2"/>
</dbReference>
<dbReference type="InterPro" id="IPR001296">
    <property type="entry name" value="Glyco_trans_1"/>
</dbReference>
<feature type="domain" description="Glycosyl transferase family 1" evidence="1">
    <location>
        <begin position="214"/>
        <end position="383"/>
    </location>
</feature>
<dbReference type="EMBL" id="CP116221">
    <property type="protein sequence ID" value="WCO02530.1"/>
    <property type="molecule type" value="Genomic_DNA"/>
</dbReference>
<dbReference type="CDD" id="cd03801">
    <property type="entry name" value="GT4_PimA-like"/>
    <property type="match status" value="1"/>
</dbReference>
<evidence type="ECO:0000313" key="3">
    <source>
        <dbReference type="Proteomes" id="UP001202717"/>
    </source>
</evidence>
<keyword evidence="3" id="KW-1185">Reference proteome</keyword>
<accession>A0ABY7RZG6</accession>
<evidence type="ECO:0000259" key="1">
    <source>
        <dbReference type="Pfam" id="PF00534"/>
    </source>
</evidence>
<dbReference type="Proteomes" id="UP001202717">
    <property type="component" value="Chromosome"/>
</dbReference>
<dbReference type="PANTHER" id="PTHR12526:SF630">
    <property type="entry name" value="GLYCOSYLTRANSFERASE"/>
    <property type="match status" value="1"/>
</dbReference>
<dbReference type="RefSeq" id="WP_249995298.1">
    <property type="nucleotide sequence ID" value="NZ_CP116221.1"/>
</dbReference>
<organism evidence="2 3">
    <name type="scientific">Psychroserpens ponticola</name>
    <dbReference type="NCBI Taxonomy" id="2932268"/>
    <lineage>
        <taxon>Bacteria</taxon>
        <taxon>Pseudomonadati</taxon>
        <taxon>Bacteroidota</taxon>
        <taxon>Flavobacteriia</taxon>
        <taxon>Flavobacteriales</taxon>
        <taxon>Flavobacteriaceae</taxon>
        <taxon>Psychroserpens</taxon>
    </lineage>
</organism>
<dbReference type="Pfam" id="PF00534">
    <property type="entry name" value="Glycos_transf_1"/>
    <property type="match status" value="1"/>
</dbReference>
<sequence>MKNDVLIIYGSLNSVPSPEGAAPAKVIYETVETLNNKAFKVLSNYNPRLNQESYNKEVYLHVKSNRFDALVLLILKLRYPFKKRKQKFTTGSDKQLLYFISVCRFLLFKKHKKIVVHVSVGLVTMIKLFLPSRKVVYFHHGTSLHKKYDEQQWCQLISNCEAIFSVNKRALEMANQTFKKQLEPSRYFAIPNAIIPKVTLSQAVDYYKNRPYDEHVFVFAFSGRICIEKGVLNLLHAFKNVHDINHDVHLVVFGAAGTRGTHEIKTEYLLDCKAFAESQNIPVTFTGFLPNEDLLKGLSQVDVLILPTDTKHYEEGMPLSLIEAMSLSKPLIATNSGGSSEILNDGQNGILITSNPYIDELTKAMLNLSSNKELYAKFSKTAYTSYIENHSYESYNKAFIKALKAINFFDE</sequence>
<reference evidence="2 3" key="1">
    <citation type="submission" date="2023-01" db="EMBL/GenBank/DDBJ databases">
        <title>Psychroserpens ponticola sp. nov., isolated from seawater.</title>
        <authorList>
            <person name="Kristyanto S."/>
            <person name="Jung J."/>
            <person name="Kim J.M."/>
            <person name="Jeon C.O."/>
        </authorList>
    </citation>
    <scope>NUCLEOTIDE SEQUENCE [LARGE SCALE GENOMIC DNA]</scope>
    <source>
        <strain evidence="2 3">MSW6</strain>
    </source>
</reference>
<name>A0ABY7RZG6_9FLAO</name>
<gene>
    <name evidence="2" type="ORF">MUN68_003315</name>
</gene>
<protein>
    <submittedName>
        <fullName evidence="2">Glycosyltransferase family 4 protein</fullName>
    </submittedName>
</protein>
<dbReference type="PANTHER" id="PTHR12526">
    <property type="entry name" value="GLYCOSYLTRANSFERASE"/>
    <property type="match status" value="1"/>
</dbReference>